<protein>
    <recommendedName>
        <fullName evidence="3">Nucleoside 2-deoxyribosyltransferase</fullName>
    </recommendedName>
</protein>
<name>A0A4G6GRX7_STREE</name>
<evidence type="ECO:0000313" key="1">
    <source>
        <dbReference type="EMBL" id="VMC98012.1"/>
    </source>
</evidence>
<dbReference type="EMBL" id="CAAQRO010000011">
    <property type="protein sequence ID" value="VMC98012.1"/>
    <property type="molecule type" value="Genomic_DNA"/>
</dbReference>
<reference evidence="1 2" key="1">
    <citation type="submission" date="2019-04" db="EMBL/GenBank/DDBJ databases">
        <authorList>
            <consortium name="Pathogen Informatics"/>
        </authorList>
    </citation>
    <scope>NUCLEOTIDE SEQUENCE [LARGE SCALE GENOMIC DNA]</scope>
    <source>
        <strain evidence="1 2">GPSC47</strain>
    </source>
</reference>
<dbReference type="Gene3D" id="3.40.50.450">
    <property type="match status" value="1"/>
</dbReference>
<gene>
    <name evidence="1" type="ORF">SAMEA2627268_01563</name>
</gene>
<evidence type="ECO:0000313" key="2">
    <source>
        <dbReference type="Proteomes" id="UP000311381"/>
    </source>
</evidence>
<accession>A0A4G6GRX7</accession>
<dbReference type="Proteomes" id="UP000311381">
    <property type="component" value="Unassembled WGS sequence"/>
</dbReference>
<proteinExistence type="predicted"/>
<dbReference type="RefSeq" id="WP_050308849.1">
    <property type="nucleotide sequence ID" value="NZ_CABFMK010000029.1"/>
</dbReference>
<dbReference type="SUPFAM" id="SSF52309">
    <property type="entry name" value="N-(deoxy)ribosyltransferase-like"/>
    <property type="match status" value="1"/>
</dbReference>
<evidence type="ECO:0008006" key="3">
    <source>
        <dbReference type="Google" id="ProtNLM"/>
    </source>
</evidence>
<organism evidence="1 2">
    <name type="scientific">Streptococcus pneumoniae</name>
    <dbReference type="NCBI Taxonomy" id="1313"/>
    <lineage>
        <taxon>Bacteria</taxon>
        <taxon>Bacillati</taxon>
        <taxon>Bacillota</taxon>
        <taxon>Bacilli</taxon>
        <taxon>Lactobacillales</taxon>
        <taxon>Streptococcaceae</taxon>
        <taxon>Streptococcus</taxon>
    </lineage>
</organism>
<sequence length="230" mass="25603">MSKKTCFIVCPIGEDNSEIRKHSDTVLNYIITPALSQDEFDIIRVDSLPTVDRIDQTIIEYLQTADLVIADMTGHNANVFYEFGYRQALGKIVIPIIEEGHSIPFDVTTLRTIKYAINDLDKANTAINRLKEAIKISDFESQADSSTLSPSNLDTSILTTINNKLDAIMDLLAQNNATIIDTVAEQVAKHSKTEQTMEERMLALILPEMIKNPESLNAFANLAQKQTGQS</sequence>
<dbReference type="AlphaFoldDB" id="A0A4G6GRX7"/>